<organism evidence="3 4">
    <name type="scientific">Tetradesmus obliquus</name>
    <name type="common">Green alga</name>
    <name type="synonym">Acutodesmus obliquus</name>
    <dbReference type="NCBI Taxonomy" id="3088"/>
    <lineage>
        <taxon>Eukaryota</taxon>
        <taxon>Viridiplantae</taxon>
        <taxon>Chlorophyta</taxon>
        <taxon>core chlorophytes</taxon>
        <taxon>Chlorophyceae</taxon>
        <taxon>CS clade</taxon>
        <taxon>Sphaeropleales</taxon>
        <taxon>Scenedesmaceae</taxon>
        <taxon>Tetradesmus</taxon>
    </lineage>
</organism>
<keyword evidence="2" id="KW-0472">Membrane</keyword>
<dbReference type="Proteomes" id="UP001244341">
    <property type="component" value="Chromosome 15b"/>
</dbReference>
<sequence>MALSVDAAYEAVQQQSAGSTDLVVSVLAVTVFALLVVVTGGVAYLALKSWLDERQEKQDKEYRPLVTRAPAAATSSFEEKEEKRRVREKREKKGFGSKV</sequence>
<reference evidence="3 4" key="1">
    <citation type="submission" date="2023-05" db="EMBL/GenBank/DDBJ databases">
        <title>A 100% complete, gapless, phased diploid assembly of the Scenedesmus obliquus UTEX 3031 genome.</title>
        <authorList>
            <person name="Biondi T.C."/>
            <person name="Hanschen E.R."/>
            <person name="Kwon T."/>
            <person name="Eng W."/>
            <person name="Kruse C.P.S."/>
            <person name="Koehler S.I."/>
            <person name="Kunde Y."/>
            <person name="Gleasner C.D."/>
            <person name="You Mak K.T."/>
            <person name="Polle J."/>
            <person name="Hovde B.T."/>
            <person name="Starkenburg S.R."/>
        </authorList>
    </citation>
    <scope>NUCLEOTIDE SEQUENCE [LARGE SCALE GENOMIC DNA]</scope>
    <source>
        <strain evidence="3 4">DOE0152z</strain>
    </source>
</reference>
<keyword evidence="2" id="KW-0812">Transmembrane</keyword>
<feature type="transmembrane region" description="Helical" evidence="2">
    <location>
        <begin position="22"/>
        <end position="47"/>
    </location>
</feature>
<keyword evidence="4" id="KW-1185">Reference proteome</keyword>
<protein>
    <submittedName>
        <fullName evidence="3">Uncharacterized protein</fullName>
    </submittedName>
</protein>
<feature type="region of interest" description="Disordered" evidence="1">
    <location>
        <begin position="56"/>
        <end position="99"/>
    </location>
</feature>
<evidence type="ECO:0000313" key="4">
    <source>
        <dbReference type="Proteomes" id="UP001244341"/>
    </source>
</evidence>
<gene>
    <name evidence="3" type="ORF">OEZ85_001364</name>
</gene>
<keyword evidence="2" id="KW-1133">Transmembrane helix</keyword>
<dbReference type="EMBL" id="CP126222">
    <property type="protein sequence ID" value="WIA23013.1"/>
    <property type="molecule type" value="Genomic_DNA"/>
</dbReference>
<evidence type="ECO:0000256" key="1">
    <source>
        <dbReference type="SAM" id="MobiDB-lite"/>
    </source>
</evidence>
<evidence type="ECO:0000256" key="2">
    <source>
        <dbReference type="SAM" id="Phobius"/>
    </source>
</evidence>
<evidence type="ECO:0000313" key="3">
    <source>
        <dbReference type="EMBL" id="WIA23013.1"/>
    </source>
</evidence>
<accession>A0ABY8UTZ4</accession>
<feature type="compositionally biased region" description="Basic and acidic residues" evidence="1">
    <location>
        <begin position="77"/>
        <end position="99"/>
    </location>
</feature>
<proteinExistence type="predicted"/>
<name>A0ABY8UTZ4_TETOB</name>